<dbReference type="Gene3D" id="3.10.620.30">
    <property type="match status" value="1"/>
</dbReference>
<protein>
    <submittedName>
        <fullName evidence="2">DUF3857 domain-containing protein</fullName>
    </submittedName>
</protein>
<keyword evidence="3" id="KW-1185">Reference proteome</keyword>
<dbReference type="Gene3D" id="2.60.120.1130">
    <property type="match status" value="1"/>
</dbReference>
<sequence>MHKRLLFLFLLSIPVLVKAQDHGFKLGNTTLAELQMTSYALDSTAHAVVLNEFGDTWISEEGDLDLKHDYKVRIKILDKQGLDQANFAIPVRKSGGKLESISQVEGITFNIENDRITQTKFDGKTYTETKSKYYDLIKFTLPNVKVGSVIEVKYQLQSPFKYNFRRWEFQSDIPKMYSEYWAKIPGNYTYNITLTSFYPLVKKESELIKDCFSVGGGKADCARYKNAMKNVPAFIEEDYMTARSNYLAALNFELAEVQSFNGTRTRYTKEWKDADHEMRIEPKFGLQLKRGKEVFKEHLENLLNTTPDTLQRAQGVYNFVKNWFRWNEVYGCFSEIGIKKASDAKTGNVADINLALTAALQYAGLPAIPVILSTRQNGYPIEVHPVISDFNYVVAQVKIKNNVYQLDATDPNLPFGMLPIHCLNGKGRAIPTKGDSYWTELKPIDKRRQVSLLNLTLQPDGHFTGNLSLTASGYEAMENRKHINAYSSQAEYTKELGNKWHDAQINQHTIQNLKDLDKPLIQAMDIEISGFDNLNKNQFLLDPFFIDRWEKNPFTAAERLYPVDLGTAMEQLFTLTINYPQDFETVNLPPAVAITLPNNGGKFLFQASNIGNRLSLSSLMVLNKPLYSPEEYHYLKEFFNKVVQANQQQVLFQKKGAPTTSLK</sequence>
<accession>A0A7G7G2Z4</accession>
<feature type="chain" id="PRO_5028975479" evidence="1">
    <location>
        <begin position="20"/>
        <end position="663"/>
    </location>
</feature>
<dbReference type="EMBL" id="CP055156">
    <property type="protein sequence ID" value="QNF31528.1"/>
    <property type="molecule type" value="Genomic_DNA"/>
</dbReference>
<gene>
    <name evidence="2" type="ORF">HUW51_01850</name>
</gene>
<evidence type="ECO:0000313" key="3">
    <source>
        <dbReference type="Proteomes" id="UP000515237"/>
    </source>
</evidence>
<dbReference type="AlphaFoldDB" id="A0A7G7G2Z4"/>
<name>A0A7G7G2Z4_9BACT</name>
<feature type="signal peptide" evidence="1">
    <location>
        <begin position="1"/>
        <end position="19"/>
    </location>
</feature>
<evidence type="ECO:0000313" key="2">
    <source>
        <dbReference type="EMBL" id="QNF31528.1"/>
    </source>
</evidence>
<dbReference type="Gene3D" id="2.60.40.3140">
    <property type="match status" value="1"/>
</dbReference>
<proteinExistence type="predicted"/>
<keyword evidence="1" id="KW-0732">Signal</keyword>
<dbReference type="KEGG" id="aswu:HUW51_01850"/>
<organism evidence="2 3">
    <name type="scientific">Adhaeribacter swui</name>
    <dbReference type="NCBI Taxonomy" id="2086471"/>
    <lineage>
        <taxon>Bacteria</taxon>
        <taxon>Pseudomonadati</taxon>
        <taxon>Bacteroidota</taxon>
        <taxon>Cytophagia</taxon>
        <taxon>Cytophagales</taxon>
        <taxon>Hymenobacteraceae</taxon>
        <taxon>Adhaeribacter</taxon>
    </lineage>
</organism>
<dbReference type="Proteomes" id="UP000515237">
    <property type="component" value="Chromosome"/>
</dbReference>
<dbReference type="RefSeq" id="WP_185272302.1">
    <property type="nucleotide sequence ID" value="NZ_CP055156.1"/>
</dbReference>
<reference evidence="2 3" key="1">
    <citation type="journal article" date="2018" name="Int. J. Syst. Evol. Microbiol.">
        <title>Adhaeribacter swui sp. nov., isolated from wet mud.</title>
        <authorList>
            <person name="Kim D.U."/>
            <person name="Kim K.W."/>
            <person name="Kang M.S."/>
            <person name="Kim J.Y."/>
            <person name="Jang J.H."/>
            <person name="Kim M.K."/>
        </authorList>
    </citation>
    <scope>NUCLEOTIDE SEQUENCE [LARGE SCALE GENOMIC DNA]</scope>
    <source>
        <strain evidence="2 3">KCTC 52873</strain>
    </source>
</reference>
<evidence type="ECO:0000256" key="1">
    <source>
        <dbReference type="SAM" id="SignalP"/>
    </source>
</evidence>